<sequence>MRLALVETGEATSPPLVILHGLLGSSRNWGSVAKALSESWRVIALDLPNHGASPWSETMDYPFMAREIAASIEALGRKVVLLGHSMGGKAAMTLALTRPDLVERLIVVDIAPVTYTHTFSPFIRAMRAVKLSEMRSRADVSAALEPAVPDRAFRAFLLQNLESGVEGYRWRPNLAVLVAHMDDILGFPAFPPGCVYSGPTLFLSGGRSDYLRPSHHETIAALFPAACYAEIAAAGHWVHADAPEAFLAALGNFLRR</sequence>
<accession>S9TZ40</accession>
<dbReference type="PATRIC" id="fig|1316936.3.peg.115"/>
<name>S9TZ40_MAGFU</name>
<evidence type="ECO:0000259" key="2">
    <source>
        <dbReference type="Pfam" id="PF00561"/>
    </source>
</evidence>
<dbReference type="InterPro" id="IPR029058">
    <property type="entry name" value="AB_hydrolase_fold"/>
</dbReference>
<feature type="domain" description="AB hydrolase-1" evidence="2">
    <location>
        <begin position="14"/>
        <end position="243"/>
    </location>
</feature>
<dbReference type="OrthoDB" id="9808398at2"/>
<dbReference type="EMBL" id="AQPH01000001">
    <property type="protein sequence ID" value="EPY03565.1"/>
    <property type="molecule type" value="Genomic_DNA"/>
</dbReference>
<dbReference type="SUPFAM" id="SSF53474">
    <property type="entry name" value="alpha/beta-Hydrolases"/>
    <property type="match status" value="1"/>
</dbReference>
<proteinExistence type="predicted"/>
<keyword evidence="1 3" id="KW-0378">Hydrolase</keyword>
<dbReference type="STRING" id="1316936.K678_00600"/>
<dbReference type="PANTHER" id="PTHR46118">
    <property type="entry name" value="PROTEIN ABHD11"/>
    <property type="match status" value="1"/>
</dbReference>
<dbReference type="InterPro" id="IPR000073">
    <property type="entry name" value="AB_hydrolase_1"/>
</dbReference>
<gene>
    <name evidence="3" type="ORF">K678_00600</name>
</gene>
<protein>
    <submittedName>
        <fullName evidence="3">Hydrolase or acyltransferase</fullName>
    </submittedName>
</protein>
<dbReference type="AlphaFoldDB" id="S9TZ40"/>
<keyword evidence="3" id="KW-0012">Acyltransferase</keyword>
<dbReference type="GO" id="GO:0016746">
    <property type="term" value="F:acyltransferase activity"/>
    <property type="evidence" value="ECO:0007669"/>
    <property type="project" value="UniProtKB-KW"/>
</dbReference>
<evidence type="ECO:0000313" key="4">
    <source>
        <dbReference type="Proteomes" id="UP000015350"/>
    </source>
</evidence>
<dbReference type="PANTHER" id="PTHR46118:SF4">
    <property type="entry name" value="PROTEIN ABHD11"/>
    <property type="match status" value="1"/>
</dbReference>
<keyword evidence="3" id="KW-0808">Transferase</keyword>
<comment type="caution">
    <text evidence="3">The sequence shown here is derived from an EMBL/GenBank/DDBJ whole genome shotgun (WGS) entry which is preliminary data.</text>
</comment>
<dbReference type="Pfam" id="PF00561">
    <property type="entry name" value="Abhydrolase_1"/>
    <property type="match status" value="1"/>
</dbReference>
<organism evidence="3 4">
    <name type="scientific">Magnetospirillum fulvum MGU-K5</name>
    <dbReference type="NCBI Taxonomy" id="1316936"/>
    <lineage>
        <taxon>Bacteria</taxon>
        <taxon>Pseudomonadati</taxon>
        <taxon>Pseudomonadota</taxon>
        <taxon>Alphaproteobacteria</taxon>
        <taxon>Rhodospirillales</taxon>
        <taxon>Rhodospirillaceae</taxon>
        <taxon>Magnetospirillum</taxon>
    </lineage>
</organism>
<dbReference type="GO" id="GO:0052689">
    <property type="term" value="F:carboxylic ester hydrolase activity"/>
    <property type="evidence" value="ECO:0007669"/>
    <property type="project" value="TreeGrafter"/>
</dbReference>
<dbReference type="eggNOG" id="COG0596">
    <property type="taxonomic scope" value="Bacteria"/>
</dbReference>
<evidence type="ECO:0000313" key="3">
    <source>
        <dbReference type="EMBL" id="EPY03565.1"/>
    </source>
</evidence>
<dbReference type="Proteomes" id="UP000015350">
    <property type="component" value="Unassembled WGS sequence"/>
</dbReference>
<dbReference type="Gene3D" id="3.40.50.1820">
    <property type="entry name" value="alpha/beta hydrolase"/>
    <property type="match status" value="1"/>
</dbReference>
<dbReference type="PRINTS" id="PR00111">
    <property type="entry name" value="ABHYDROLASE"/>
</dbReference>
<evidence type="ECO:0000256" key="1">
    <source>
        <dbReference type="ARBA" id="ARBA00022801"/>
    </source>
</evidence>
<reference evidence="3 4" key="1">
    <citation type="submission" date="2013-04" db="EMBL/GenBank/DDBJ databases">
        <authorList>
            <person name="Kuznetsov B."/>
            <person name="Ivanovsky R."/>
        </authorList>
    </citation>
    <scope>NUCLEOTIDE SEQUENCE [LARGE SCALE GENOMIC DNA]</scope>
    <source>
        <strain evidence="3 4">MGU-K5</strain>
    </source>
</reference>
<dbReference type="RefSeq" id="WP_021130511.1">
    <property type="nucleotide sequence ID" value="NZ_AQPH01000001.1"/>
</dbReference>